<evidence type="ECO:0000313" key="1">
    <source>
        <dbReference type="EMBL" id="MBC8361835.1"/>
    </source>
</evidence>
<name>A0A8J6THH2_9BACT</name>
<comment type="caution">
    <text evidence="1">The sequence shown here is derived from an EMBL/GenBank/DDBJ whole genome shotgun (WGS) entry which is preliminary data.</text>
</comment>
<dbReference type="EMBL" id="JACNJH010000155">
    <property type="protein sequence ID" value="MBC8361835.1"/>
    <property type="molecule type" value="Genomic_DNA"/>
</dbReference>
<sequence>MENKYVNSIIGKTGKFFNELFFLKLAAQKQATYLEAQMGTISGTVHNLEEKMETVSNV</sequence>
<dbReference type="AlphaFoldDB" id="A0A8J6THH2"/>
<evidence type="ECO:0000313" key="2">
    <source>
        <dbReference type="Proteomes" id="UP000603434"/>
    </source>
</evidence>
<organism evidence="1 2">
    <name type="scientific">Candidatus Desulfatibia profunda</name>
    <dbReference type="NCBI Taxonomy" id="2841695"/>
    <lineage>
        <taxon>Bacteria</taxon>
        <taxon>Pseudomonadati</taxon>
        <taxon>Thermodesulfobacteriota</taxon>
        <taxon>Desulfobacteria</taxon>
        <taxon>Desulfobacterales</taxon>
        <taxon>Desulfobacterales incertae sedis</taxon>
        <taxon>Candidatus Desulfatibia</taxon>
    </lineage>
</organism>
<reference evidence="1 2" key="1">
    <citation type="submission" date="2020-08" db="EMBL/GenBank/DDBJ databases">
        <title>Bridging the membrane lipid divide: bacteria of the FCB group superphylum have the potential to synthesize archaeal ether lipids.</title>
        <authorList>
            <person name="Villanueva L."/>
            <person name="Von Meijenfeldt F.A.B."/>
            <person name="Westbye A.B."/>
            <person name="Yadav S."/>
            <person name="Hopmans E.C."/>
            <person name="Dutilh B.E."/>
            <person name="Sinninghe Damste J.S."/>
        </authorList>
    </citation>
    <scope>NUCLEOTIDE SEQUENCE [LARGE SCALE GENOMIC DNA]</scope>
    <source>
        <strain evidence="1">NIOZ-UU30</strain>
    </source>
</reference>
<dbReference type="Proteomes" id="UP000603434">
    <property type="component" value="Unassembled WGS sequence"/>
</dbReference>
<gene>
    <name evidence="1" type="ORF">H8E23_10590</name>
</gene>
<proteinExistence type="predicted"/>
<protein>
    <submittedName>
        <fullName evidence="1">Uncharacterized protein</fullName>
    </submittedName>
</protein>
<accession>A0A8J6THH2</accession>